<dbReference type="EMBL" id="JBIXLB010000005">
    <property type="protein sequence ID" value="MFJ5513845.1"/>
    <property type="molecule type" value="Genomic_DNA"/>
</dbReference>
<sequence length="441" mass="50525">MSLDIGIENIWAFEVENNTYNEALSKAKKHFPKLKIFPGSIGEFFNTTHQTFDIIYLDFVSSLLTKSNPPLGTVHSVFDNQALSDLGVLIVNSCEPDSNDGNAEFLANYFYNHSMVESSVLNKKYEDNDSNFSSFTESPMSHGHDPISLKKEIEKDISGAYSAFSTNYICYYASMLSPTVRFLKNNSLKRQLFSNNKDDIKNTFSDLSSTEAIKYLLTGESDPSIKHSPIAGDRFMDSNSFPFWNFIESLSNESPSSYFKDLYRREKEGVSILKAAQFRESIHSMLTGGDKLLSKRILSALPKIMRAIPDARGGLFCDIPMPHLWLEVALNQLGAPYHINVKKHKRWKYKSKVRTMHTDLFVFDRCRAFYDSLPMIDQYESILTNIEEQIYSRCCIDIIGKQCRWPISNLYFGSNLICINDSDWSDFADFERRIEIKENEA</sequence>
<accession>A0ABW8GXA5</accession>
<proteinExistence type="predicted"/>
<reference evidence="1 2" key="1">
    <citation type="submission" date="2024-10" db="EMBL/GenBank/DDBJ databases">
        <authorList>
            <person name="Lu C.-H."/>
        </authorList>
    </citation>
    <scope>NUCLEOTIDE SEQUENCE [LARGE SCALE GENOMIC DNA]</scope>
    <source>
        <strain evidence="1 2">22LXZD03-01</strain>
    </source>
</reference>
<dbReference type="Proteomes" id="UP001617702">
    <property type="component" value="Unassembled WGS sequence"/>
</dbReference>
<comment type="caution">
    <text evidence="1">The sequence shown here is derived from an EMBL/GenBank/DDBJ whole genome shotgun (WGS) entry which is preliminary data.</text>
</comment>
<gene>
    <name evidence="1" type="ORF">ACIPUH_13720</name>
</gene>
<dbReference type="RefSeq" id="WP_400354935.1">
    <property type="nucleotide sequence ID" value="NZ_JBIXLA010000005.1"/>
</dbReference>
<keyword evidence="2" id="KW-1185">Reference proteome</keyword>
<organism evidence="1 2">
    <name type="scientific">Pectobacterium jejuense</name>
    <dbReference type="NCBI Taxonomy" id="2974022"/>
    <lineage>
        <taxon>Bacteria</taxon>
        <taxon>Pseudomonadati</taxon>
        <taxon>Pseudomonadota</taxon>
        <taxon>Gammaproteobacteria</taxon>
        <taxon>Enterobacterales</taxon>
        <taxon>Pectobacteriaceae</taxon>
        <taxon>Pectobacterium</taxon>
    </lineage>
</organism>
<name>A0ABW8GXA5_9GAMM</name>
<evidence type="ECO:0000313" key="1">
    <source>
        <dbReference type="EMBL" id="MFJ5513845.1"/>
    </source>
</evidence>
<protein>
    <submittedName>
        <fullName evidence="1">Uncharacterized protein</fullName>
    </submittedName>
</protein>
<evidence type="ECO:0000313" key="2">
    <source>
        <dbReference type="Proteomes" id="UP001617702"/>
    </source>
</evidence>